<accession>A0ABP8MGS0</accession>
<gene>
    <name evidence="3" type="ORF">GCM10023156_12210</name>
</gene>
<evidence type="ECO:0000313" key="4">
    <source>
        <dbReference type="Proteomes" id="UP001500840"/>
    </source>
</evidence>
<feature type="region of interest" description="Disordered" evidence="1">
    <location>
        <begin position="148"/>
        <end position="194"/>
    </location>
</feature>
<dbReference type="Proteomes" id="UP001500840">
    <property type="component" value="Unassembled WGS sequence"/>
</dbReference>
<sequence>MSQFACPACRRVLKSKPELAGKKVKCTCGQQFRVPGGNGRSASAGSGAAAVGGTSSVNGKVTLSCACGKRLAAPLSARGKSVRCPCGHVSKVPLADVQAAAVMHAAPVAAAAPPPAAVVNDWLEDLPVAAAAAYPSAAGMVRQAQPHPYANPAVQHGGHSQQAPAHATASTHLADAQRQLAKERRNGDSVDRGGSSFFSSGTMGGLFMMVAALIWFFGGLAAGVIFFYPPILFVLGFVALVKGAMGDD</sequence>
<evidence type="ECO:0000313" key="3">
    <source>
        <dbReference type="EMBL" id="GAA4448715.1"/>
    </source>
</evidence>
<dbReference type="RefSeq" id="WP_345320380.1">
    <property type="nucleotide sequence ID" value="NZ_BAABGA010000017.1"/>
</dbReference>
<feature type="transmembrane region" description="Helical" evidence="2">
    <location>
        <begin position="223"/>
        <end position="241"/>
    </location>
</feature>
<keyword evidence="4" id="KW-1185">Reference proteome</keyword>
<feature type="compositionally biased region" description="Polar residues" evidence="1">
    <location>
        <begin position="158"/>
        <end position="171"/>
    </location>
</feature>
<organism evidence="3 4">
    <name type="scientific">Novipirellula rosea</name>
    <dbReference type="NCBI Taxonomy" id="1031540"/>
    <lineage>
        <taxon>Bacteria</taxon>
        <taxon>Pseudomonadati</taxon>
        <taxon>Planctomycetota</taxon>
        <taxon>Planctomycetia</taxon>
        <taxon>Pirellulales</taxon>
        <taxon>Pirellulaceae</taxon>
        <taxon>Novipirellula</taxon>
    </lineage>
</organism>
<reference evidence="4" key="1">
    <citation type="journal article" date="2019" name="Int. J. Syst. Evol. Microbiol.">
        <title>The Global Catalogue of Microorganisms (GCM) 10K type strain sequencing project: providing services to taxonomists for standard genome sequencing and annotation.</title>
        <authorList>
            <consortium name="The Broad Institute Genomics Platform"/>
            <consortium name="The Broad Institute Genome Sequencing Center for Infectious Disease"/>
            <person name="Wu L."/>
            <person name="Ma J."/>
        </authorList>
    </citation>
    <scope>NUCLEOTIDE SEQUENCE [LARGE SCALE GENOMIC DNA]</scope>
    <source>
        <strain evidence="4">JCM 17759</strain>
    </source>
</reference>
<keyword evidence="2" id="KW-0812">Transmembrane</keyword>
<feature type="compositionally biased region" description="Basic and acidic residues" evidence="1">
    <location>
        <begin position="180"/>
        <end position="191"/>
    </location>
</feature>
<keyword evidence="2" id="KW-1133">Transmembrane helix</keyword>
<keyword evidence="2" id="KW-0472">Membrane</keyword>
<proteinExistence type="predicted"/>
<comment type="caution">
    <text evidence="3">The sequence shown here is derived from an EMBL/GenBank/DDBJ whole genome shotgun (WGS) entry which is preliminary data.</text>
</comment>
<feature type="transmembrane region" description="Helical" evidence="2">
    <location>
        <begin position="194"/>
        <end position="217"/>
    </location>
</feature>
<evidence type="ECO:0000256" key="1">
    <source>
        <dbReference type="SAM" id="MobiDB-lite"/>
    </source>
</evidence>
<evidence type="ECO:0000256" key="2">
    <source>
        <dbReference type="SAM" id="Phobius"/>
    </source>
</evidence>
<protein>
    <submittedName>
        <fullName evidence="3">Uncharacterized protein</fullName>
    </submittedName>
</protein>
<name>A0ABP8MGS0_9BACT</name>
<dbReference type="EMBL" id="BAABGA010000017">
    <property type="protein sequence ID" value="GAA4448715.1"/>
    <property type="molecule type" value="Genomic_DNA"/>
</dbReference>